<protein>
    <recommendedName>
        <fullName evidence="5">PAS domain-containing protein</fullName>
    </recommendedName>
</protein>
<feature type="transmembrane region" description="Helical" evidence="2">
    <location>
        <begin position="291"/>
        <end position="314"/>
    </location>
</feature>
<dbReference type="Gene3D" id="3.30.450.20">
    <property type="entry name" value="PAS domain"/>
    <property type="match status" value="1"/>
</dbReference>
<feature type="transmembrane region" description="Helical" evidence="2">
    <location>
        <begin position="268"/>
        <end position="285"/>
    </location>
</feature>
<keyword evidence="4" id="KW-1185">Reference proteome</keyword>
<feature type="transmembrane region" description="Helical" evidence="2">
    <location>
        <begin position="82"/>
        <end position="106"/>
    </location>
</feature>
<feature type="compositionally biased region" description="Polar residues" evidence="1">
    <location>
        <begin position="767"/>
        <end position="780"/>
    </location>
</feature>
<evidence type="ECO:0000313" key="4">
    <source>
        <dbReference type="Proteomes" id="UP000187209"/>
    </source>
</evidence>
<accession>A0A1R2B372</accession>
<organism evidence="3 4">
    <name type="scientific">Stentor coeruleus</name>
    <dbReference type="NCBI Taxonomy" id="5963"/>
    <lineage>
        <taxon>Eukaryota</taxon>
        <taxon>Sar</taxon>
        <taxon>Alveolata</taxon>
        <taxon>Ciliophora</taxon>
        <taxon>Postciliodesmatophora</taxon>
        <taxon>Heterotrichea</taxon>
        <taxon>Heterotrichida</taxon>
        <taxon>Stentoridae</taxon>
        <taxon>Stentor</taxon>
    </lineage>
</organism>
<dbReference type="EMBL" id="MPUH01001010">
    <property type="protein sequence ID" value="OMJ71243.1"/>
    <property type="molecule type" value="Genomic_DNA"/>
</dbReference>
<feature type="transmembrane region" description="Helical" evidence="2">
    <location>
        <begin position="113"/>
        <end position="140"/>
    </location>
</feature>
<feature type="transmembrane region" description="Helical" evidence="2">
    <location>
        <begin position="26"/>
        <end position="46"/>
    </location>
</feature>
<evidence type="ECO:0000256" key="2">
    <source>
        <dbReference type="SAM" id="Phobius"/>
    </source>
</evidence>
<keyword evidence="2" id="KW-0472">Membrane</keyword>
<proteinExistence type="predicted"/>
<keyword evidence="2" id="KW-1133">Transmembrane helix</keyword>
<reference evidence="3 4" key="1">
    <citation type="submission" date="2016-11" db="EMBL/GenBank/DDBJ databases">
        <title>The macronuclear genome of Stentor coeruleus: a giant cell with tiny introns.</title>
        <authorList>
            <person name="Slabodnick M."/>
            <person name="Ruby J.G."/>
            <person name="Reiff S.B."/>
            <person name="Swart E.C."/>
            <person name="Gosai S."/>
            <person name="Prabakaran S."/>
            <person name="Witkowska E."/>
            <person name="Larue G.E."/>
            <person name="Fisher S."/>
            <person name="Freeman R.M."/>
            <person name="Gunawardena J."/>
            <person name="Chu W."/>
            <person name="Stover N.A."/>
            <person name="Gregory B.D."/>
            <person name="Nowacki M."/>
            <person name="Derisi J."/>
            <person name="Roy S.W."/>
            <person name="Marshall W.F."/>
            <person name="Sood P."/>
        </authorList>
    </citation>
    <scope>NUCLEOTIDE SEQUENCE [LARGE SCALE GENOMIC DNA]</scope>
    <source>
        <strain evidence="3">WM001</strain>
    </source>
</reference>
<dbReference type="InterPro" id="IPR035965">
    <property type="entry name" value="PAS-like_dom_sf"/>
</dbReference>
<dbReference type="SUPFAM" id="SSF55785">
    <property type="entry name" value="PYP-like sensor domain (PAS domain)"/>
    <property type="match status" value="1"/>
</dbReference>
<dbReference type="InterPro" id="IPR052994">
    <property type="entry name" value="Tiny_macrocysts_regulators"/>
</dbReference>
<dbReference type="PANTHER" id="PTHR31600:SF2">
    <property type="entry name" value="GAMETE ENRICHED GENE 10 PROTEIN-RELATED"/>
    <property type="match status" value="1"/>
</dbReference>
<evidence type="ECO:0000256" key="1">
    <source>
        <dbReference type="SAM" id="MobiDB-lite"/>
    </source>
</evidence>
<sequence length="968" mass="112819">MEFAYSVCFLIFSQKTCTFRSKFWKISIYAISETIILAQSIQFFWYPNLPIKDWEKFSAFWNIINLPSTDVLAARLDLLKEYLIFEILLIGTLFFGVIVICLLKLFKKIVPRIVLYTCRIVSVFLCDLFFIPSSILLFVLCKYSNEKIEYISEYPNSIKGETLNFGEAGRVLAIILLILIVVFSFFYETCEYEIRHTSDEDFSDGKIHPKADILSKIVAFANCYMMTNLQLLDYETYLLAVSIMYSITTLAFIYYLPYYSRYLNFFKIFVNIDCLGIIVFFWFGYRVNNAGIIFLLGLIMQIALLFVAYQIILIRQSRIIHYSSSQYKSFEKFELSIRGLLKDGSLSTSLLSITNKNFKYSKSKLIPILQAYYCTDILENCTLGLNKIFNTSHKGLNIFTNYQIYKCKEIMISSCQIYSDTYKFFRYFIDFDDIKRQDRKFCEVYFRFFGNVIEKKLNLSQIKKQVNEIMTMVENLKEGYEKLKARFPDALEIKQIYGSLLLNLLSDLQQGQRLMNRYSFYAAKSSSKVPNKLSKFTIDRCFIVVSGNKHNIGQILFHNKNFINLFGFPQESIKELNIKHLIPKSYANSHFHYMKKFLKNATSHIVFNRAPLPLLDSDNFLHECLVSIECIGYENSVNFIIAIDSLGYKKREYVLINDNGYMEEHSKYFPTLIGANRKYVSNSFIQEYIPEINLNDFHDNEHKEISFLNKQTNNMTTVKTMNKILSVKKSRFRIFYLSNNIDKISSWNEDNFFAKDDIDDDEFDAPSTLTDKYSENNSTGPKKVKIMDNKSSGNQKSTDKSRQSSFSTSSLVMTIKEIKSFKKSILVLKLARYILLLLIIVLIAASIAIIIYISQEVSHSNSLIALNHLNNQAFYMAQLSLVLRCLHVENVANISLIYTLENAQDILIELKYYQDSLLKDYNSWSYCPSSNIVKQPIVPYWVLEKSPVLKYTNLHKILELIIENVFII</sequence>
<feature type="transmembrane region" description="Helical" evidence="2">
    <location>
        <begin position="168"/>
        <end position="187"/>
    </location>
</feature>
<dbReference type="PANTHER" id="PTHR31600">
    <property type="entry name" value="TINY MACROCYSTS PROTEIN B-RELATED"/>
    <property type="match status" value="1"/>
</dbReference>
<gene>
    <name evidence="3" type="ORF">SteCoe_30601</name>
</gene>
<evidence type="ECO:0000313" key="3">
    <source>
        <dbReference type="EMBL" id="OMJ71243.1"/>
    </source>
</evidence>
<feature type="transmembrane region" description="Helical" evidence="2">
    <location>
        <begin position="237"/>
        <end position="256"/>
    </location>
</feature>
<evidence type="ECO:0008006" key="5">
    <source>
        <dbReference type="Google" id="ProtNLM"/>
    </source>
</evidence>
<dbReference type="Proteomes" id="UP000187209">
    <property type="component" value="Unassembled WGS sequence"/>
</dbReference>
<name>A0A1R2B372_9CILI</name>
<comment type="caution">
    <text evidence="3">The sequence shown here is derived from an EMBL/GenBank/DDBJ whole genome shotgun (WGS) entry which is preliminary data.</text>
</comment>
<feature type="transmembrane region" description="Helical" evidence="2">
    <location>
        <begin position="830"/>
        <end position="853"/>
    </location>
</feature>
<feature type="region of interest" description="Disordered" evidence="1">
    <location>
        <begin position="766"/>
        <end position="802"/>
    </location>
</feature>
<dbReference type="AlphaFoldDB" id="A0A1R2B372"/>
<keyword evidence="2" id="KW-0812">Transmembrane</keyword>